<evidence type="ECO:0000256" key="1">
    <source>
        <dbReference type="ARBA" id="ARBA00022723"/>
    </source>
</evidence>
<dbReference type="PROSITE" id="PS51332">
    <property type="entry name" value="B12_BINDING"/>
    <property type="match status" value="1"/>
</dbReference>
<dbReference type="GO" id="GO:0005829">
    <property type="term" value="C:cytosol"/>
    <property type="evidence" value="ECO:0007669"/>
    <property type="project" value="TreeGrafter"/>
</dbReference>
<dbReference type="SUPFAM" id="SSF47644">
    <property type="entry name" value="Methionine synthase domain"/>
    <property type="match status" value="1"/>
</dbReference>
<proteinExistence type="predicted"/>
<keyword evidence="1" id="KW-0479">Metal-binding</keyword>
<accession>A0A1Q6DUX1</accession>
<keyword evidence="2" id="KW-0170">Cobalt</keyword>
<dbReference type="InterPro" id="IPR050554">
    <property type="entry name" value="Met_Synthase/Corrinoid"/>
</dbReference>
<dbReference type="Gene3D" id="1.10.1240.10">
    <property type="entry name" value="Methionine synthase domain"/>
    <property type="match status" value="1"/>
</dbReference>
<dbReference type="PANTHER" id="PTHR45833">
    <property type="entry name" value="METHIONINE SYNTHASE"/>
    <property type="match status" value="1"/>
</dbReference>
<dbReference type="Pfam" id="PF02310">
    <property type="entry name" value="B12-binding"/>
    <property type="match status" value="1"/>
</dbReference>
<dbReference type="Pfam" id="PF02607">
    <property type="entry name" value="B12-binding_2"/>
    <property type="match status" value="1"/>
</dbReference>
<feature type="domain" description="B12-binding N-terminal" evidence="4">
    <location>
        <begin position="1"/>
        <end position="92"/>
    </location>
</feature>
<dbReference type="InterPro" id="IPR006158">
    <property type="entry name" value="Cobalamin-bd"/>
</dbReference>
<dbReference type="GO" id="GO:0031419">
    <property type="term" value="F:cobalamin binding"/>
    <property type="evidence" value="ECO:0007669"/>
    <property type="project" value="InterPro"/>
</dbReference>
<name>A0A1Q6DUX1_METT1</name>
<organism evidence="5 6">
    <name type="scientific">Methanohalarchaeum thermophilum</name>
    <dbReference type="NCBI Taxonomy" id="1903181"/>
    <lineage>
        <taxon>Archaea</taxon>
        <taxon>Methanobacteriati</taxon>
        <taxon>Methanobacteriota</taxon>
        <taxon>Methanonatronarchaeia</taxon>
        <taxon>Methanonatronarchaeales</taxon>
        <taxon>Methanonatronarchaeaceae</taxon>
        <taxon>Candidatus Methanohalarchaeum</taxon>
    </lineage>
</organism>
<dbReference type="SUPFAM" id="SSF52242">
    <property type="entry name" value="Cobalamin (vitamin B12)-binding domain"/>
    <property type="match status" value="1"/>
</dbReference>
<evidence type="ECO:0000259" key="3">
    <source>
        <dbReference type="PROSITE" id="PS51332"/>
    </source>
</evidence>
<dbReference type="GO" id="GO:0008705">
    <property type="term" value="F:methionine synthase activity"/>
    <property type="evidence" value="ECO:0007669"/>
    <property type="project" value="TreeGrafter"/>
</dbReference>
<dbReference type="Gene3D" id="3.40.50.280">
    <property type="entry name" value="Cobalamin-binding domain"/>
    <property type="match status" value="1"/>
</dbReference>
<gene>
    <name evidence="5" type="ORF">BTN85_0665</name>
</gene>
<evidence type="ECO:0000313" key="5">
    <source>
        <dbReference type="EMBL" id="OKY78180.1"/>
    </source>
</evidence>
<dbReference type="InterPro" id="IPR036724">
    <property type="entry name" value="Cobalamin-bd_sf"/>
</dbReference>
<dbReference type="SMART" id="SM01018">
    <property type="entry name" value="B12-binding_2"/>
    <property type="match status" value="1"/>
</dbReference>
<protein>
    <submittedName>
        <fullName evidence="5">Trimethylamine corrinoid protein MtbC1</fullName>
    </submittedName>
</protein>
<evidence type="ECO:0000259" key="4">
    <source>
        <dbReference type="PROSITE" id="PS51337"/>
    </source>
</evidence>
<comment type="caution">
    <text evidence="5">The sequence shown here is derived from an EMBL/GenBank/DDBJ whole genome shotgun (WGS) entry which is preliminary data.</text>
</comment>
<dbReference type="InParanoid" id="A0A1Q6DUX1"/>
<dbReference type="EMBL" id="MSDW01000001">
    <property type="protein sequence ID" value="OKY78180.1"/>
    <property type="molecule type" value="Genomic_DNA"/>
</dbReference>
<dbReference type="STRING" id="1903181.BTN85_0665"/>
<feature type="domain" description="B12-binding" evidence="3">
    <location>
        <begin position="92"/>
        <end position="214"/>
    </location>
</feature>
<keyword evidence="6" id="KW-1185">Reference proteome</keyword>
<dbReference type="GO" id="GO:0050667">
    <property type="term" value="P:homocysteine metabolic process"/>
    <property type="evidence" value="ECO:0007669"/>
    <property type="project" value="TreeGrafter"/>
</dbReference>
<evidence type="ECO:0000256" key="2">
    <source>
        <dbReference type="ARBA" id="ARBA00023285"/>
    </source>
</evidence>
<dbReference type="GO" id="GO:0046653">
    <property type="term" value="P:tetrahydrofolate metabolic process"/>
    <property type="evidence" value="ECO:0007669"/>
    <property type="project" value="TreeGrafter"/>
</dbReference>
<dbReference type="InterPro" id="IPR036594">
    <property type="entry name" value="Meth_synthase_dom"/>
</dbReference>
<reference evidence="5" key="1">
    <citation type="submission" date="2016-12" db="EMBL/GenBank/DDBJ databases">
        <title>Discovery of methanogenic haloarchaea.</title>
        <authorList>
            <person name="Sorokin D.Y."/>
            <person name="Makarova K.S."/>
            <person name="Abbas B."/>
            <person name="Ferrer M."/>
            <person name="Golyshin P.N."/>
        </authorList>
    </citation>
    <scope>NUCLEOTIDE SEQUENCE [LARGE SCALE GENOMIC DNA]</scope>
    <source>
        <strain evidence="5">HMET1</strain>
    </source>
</reference>
<dbReference type="Proteomes" id="UP000185744">
    <property type="component" value="Unassembled WGS sequence"/>
</dbReference>
<dbReference type="PROSITE" id="PS51337">
    <property type="entry name" value="B12_BINDING_NTER"/>
    <property type="match status" value="1"/>
</dbReference>
<dbReference type="InterPro" id="IPR003759">
    <property type="entry name" value="Cbl-bd_cap"/>
</dbReference>
<dbReference type="AlphaFoldDB" id="A0A1Q6DUX1"/>
<dbReference type="PANTHER" id="PTHR45833:SF1">
    <property type="entry name" value="METHIONINE SYNTHASE"/>
    <property type="match status" value="1"/>
</dbReference>
<sequence length="214" mass="23286">MADKEDILNRLHEGVVEREKEKVEEAANEALDEGVAPIDAIMDGLVSGMSEVGEMYDEGDVFVPEILISSEALYAGLDILKPHISEEELEMEGKIILGVVEGDIHDIGKNLVKLMLDVQGLNVVDLGKDVEREKFVKKFKEEDADIIGLSAMMTSTMGCIQDISEMADEEEEDIKIIAGGAPITAESAKEDLNADAYAPNATQAPEVVKKLINQ</sequence>
<dbReference type="GO" id="GO:0046872">
    <property type="term" value="F:metal ion binding"/>
    <property type="evidence" value="ECO:0007669"/>
    <property type="project" value="UniProtKB-KW"/>
</dbReference>
<evidence type="ECO:0000313" key="6">
    <source>
        <dbReference type="Proteomes" id="UP000185744"/>
    </source>
</evidence>